<feature type="domain" description="Transposase IS4-like" evidence="1">
    <location>
        <begin position="21"/>
        <end position="87"/>
    </location>
</feature>
<evidence type="ECO:0000259" key="1">
    <source>
        <dbReference type="Pfam" id="PF01609"/>
    </source>
</evidence>
<name>A0A5J4T1Q6_9ZZZZ</name>
<dbReference type="InterPro" id="IPR002559">
    <property type="entry name" value="Transposase_11"/>
</dbReference>
<dbReference type="EMBL" id="SNRY01000002">
    <property type="protein sequence ID" value="KAA6352522.1"/>
    <property type="molecule type" value="Genomic_DNA"/>
</dbReference>
<proteinExistence type="predicted"/>
<dbReference type="Pfam" id="PF01609">
    <property type="entry name" value="DDE_Tnp_1"/>
    <property type="match status" value="1"/>
</dbReference>
<protein>
    <recommendedName>
        <fullName evidence="1">Transposase IS4-like domain-containing protein</fullName>
    </recommendedName>
</protein>
<comment type="caution">
    <text evidence="2">The sequence shown here is derived from an EMBL/GenBank/DDBJ whole genome shotgun (WGS) entry which is preliminary data.</text>
</comment>
<dbReference type="EMBL" id="SNRY01000002">
    <property type="protein sequence ID" value="KAA6352439.1"/>
    <property type="molecule type" value="Genomic_DNA"/>
</dbReference>
<dbReference type="AlphaFoldDB" id="A0A5J4T1Q6"/>
<accession>A0A5J4T1Q6</accession>
<organism evidence="2">
    <name type="scientific">termite gut metagenome</name>
    <dbReference type="NCBI Taxonomy" id="433724"/>
    <lineage>
        <taxon>unclassified sequences</taxon>
        <taxon>metagenomes</taxon>
        <taxon>organismal metagenomes</taxon>
    </lineage>
</organism>
<dbReference type="GO" id="GO:0006313">
    <property type="term" value="P:DNA transposition"/>
    <property type="evidence" value="ECO:0007669"/>
    <property type="project" value="InterPro"/>
</dbReference>
<evidence type="ECO:0000313" key="3">
    <source>
        <dbReference type="EMBL" id="KAA6352522.1"/>
    </source>
</evidence>
<evidence type="ECO:0000313" key="2">
    <source>
        <dbReference type="EMBL" id="KAA6352439.1"/>
    </source>
</evidence>
<gene>
    <name evidence="2" type="ORF">EZS27_000141</name>
    <name evidence="3" type="ORF">EZS27_000224</name>
</gene>
<dbReference type="GO" id="GO:0003677">
    <property type="term" value="F:DNA binding"/>
    <property type="evidence" value="ECO:0007669"/>
    <property type="project" value="InterPro"/>
</dbReference>
<reference evidence="2" key="1">
    <citation type="submission" date="2019-03" db="EMBL/GenBank/DDBJ databases">
        <title>Single cell metagenomics reveals metabolic interactions within the superorganism composed of flagellate Streblomastix strix and complex community of Bacteroidetes bacteria on its surface.</title>
        <authorList>
            <person name="Treitli S.C."/>
            <person name="Kolisko M."/>
            <person name="Husnik F."/>
            <person name="Keeling P."/>
            <person name="Hampl V."/>
        </authorList>
    </citation>
    <scope>NUCLEOTIDE SEQUENCE</scope>
    <source>
        <strain evidence="2">STM</strain>
    </source>
</reference>
<sequence length="98" mass="11204">MSTIHFKLDFFNSVIVVIIKCVFSVKQQLPVYCRLLGGNIKDVSSFKMCLLESQIKKDAVVIIDKGFVSKSHIEALEKVELKFIIPLPNFYILSVIKR</sequence>
<dbReference type="GO" id="GO:0004803">
    <property type="term" value="F:transposase activity"/>
    <property type="evidence" value="ECO:0007669"/>
    <property type="project" value="InterPro"/>
</dbReference>